<evidence type="ECO:0000259" key="1">
    <source>
        <dbReference type="Pfam" id="PF13460"/>
    </source>
</evidence>
<organism evidence="2 3">
    <name type="scientific">Thalassotalea algicola</name>
    <dbReference type="NCBI Taxonomy" id="2716224"/>
    <lineage>
        <taxon>Bacteria</taxon>
        <taxon>Pseudomonadati</taxon>
        <taxon>Pseudomonadota</taxon>
        <taxon>Gammaproteobacteria</taxon>
        <taxon>Alteromonadales</taxon>
        <taxon>Colwelliaceae</taxon>
        <taxon>Thalassotalea</taxon>
    </lineage>
</organism>
<dbReference type="Pfam" id="PF13460">
    <property type="entry name" value="NAD_binding_10"/>
    <property type="match status" value="1"/>
</dbReference>
<feature type="domain" description="NAD(P)-binding" evidence="1">
    <location>
        <begin position="9"/>
        <end position="127"/>
    </location>
</feature>
<name>A0A7Y0LDT1_9GAMM</name>
<keyword evidence="3" id="KW-1185">Reference proteome</keyword>
<dbReference type="AlphaFoldDB" id="A0A7Y0LDT1"/>
<dbReference type="PANTHER" id="PTHR14097">
    <property type="entry name" value="OXIDOREDUCTASE HTATIP2"/>
    <property type="match status" value="1"/>
</dbReference>
<dbReference type="SUPFAM" id="SSF51735">
    <property type="entry name" value="NAD(P)-binding Rossmann-fold domains"/>
    <property type="match status" value="1"/>
</dbReference>
<proteinExistence type="predicted"/>
<dbReference type="EMBL" id="JABBXH010000004">
    <property type="protein sequence ID" value="NMP32700.1"/>
    <property type="molecule type" value="Genomic_DNA"/>
</dbReference>
<protein>
    <submittedName>
        <fullName evidence="2">NAD(P)H-binding protein</fullName>
    </submittedName>
</protein>
<evidence type="ECO:0000313" key="3">
    <source>
        <dbReference type="Proteomes" id="UP000568664"/>
    </source>
</evidence>
<dbReference type="PANTHER" id="PTHR14097:SF7">
    <property type="entry name" value="OXIDOREDUCTASE HTATIP2"/>
    <property type="match status" value="1"/>
</dbReference>
<dbReference type="InterPro" id="IPR036291">
    <property type="entry name" value="NAD(P)-bd_dom_sf"/>
</dbReference>
<reference evidence="2 3" key="1">
    <citation type="submission" date="2020-04" db="EMBL/GenBank/DDBJ databases">
        <title>Thalassotalea sp. M1531, isolated from the surface of marine red alga.</title>
        <authorList>
            <person name="Pang L."/>
            <person name="Lu D.-C."/>
        </authorList>
    </citation>
    <scope>NUCLEOTIDE SEQUENCE [LARGE SCALE GENOMIC DNA]</scope>
    <source>
        <strain evidence="2 3">M1531</strain>
    </source>
</reference>
<dbReference type="InterPro" id="IPR016040">
    <property type="entry name" value="NAD(P)-bd_dom"/>
</dbReference>
<evidence type="ECO:0000313" key="2">
    <source>
        <dbReference type="EMBL" id="NMP32700.1"/>
    </source>
</evidence>
<comment type="caution">
    <text evidence="2">The sequence shown here is derived from an EMBL/GenBank/DDBJ whole genome shotgun (WGS) entry which is preliminary data.</text>
</comment>
<dbReference type="Gene3D" id="3.40.50.720">
    <property type="entry name" value="NAD(P)-binding Rossmann-like Domain"/>
    <property type="match status" value="1"/>
</dbReference>
<accession>A0A7Y0LDT1</accession>
<gene>
    <name evidence="2" type="ORF">HII17_14150</name>
</gene>
<dbReference type="RefSeq" id="WP_169076002.1">
    <property type="nucleotide sequence ID" value="NZ_JABBXH010000004.1"/>
</dbReference>
<dbReference type="Proteomes" id="UP000568664">
    <property type="component" value="Unassembled WGS sequence"/>
</dbReference>
<sequence length="219" mass="24265">MGSTAIIIGATGAVGSCLLKLLLADDTISRIIALTRSPLKLKHEKLKEILVDFQQLEQYRNHISGDVFFSCLGTTKKQAGSITKQRIVDLEYQLLAATLAAKNKVNHYQLVSSAGANADSNSPYLAMKGELEEAICKLPFESITILQPSLLLAKRVDFRLGEWLSSQILPLICLLPGLKKYRPIKAKTVAEKMLGTFKKPTSGIKFYRLDQIFNIQKQT</sequence>